<evidence type="ECO:0000313" key="2">
    <source>
        <dbReference type="Proteomes" id="UP001143856"/>
    </source>
</evidence>
<accession>A0ACC1P593</accession>
<organism evidence="1 2">
    <name type="scientific">Xylaria curta</name>
    <dbReference type="NCBI Taxonomy" id="42375"/>
    <lineage>
        <taxon>Eukaryota</taxon>
        <taxon>Fungi</taxon>
        <taxon>Dikarya</taxon>
        <taxon>Ascomycota</taxon>
        <taxon>Pezizomycotina</taxon>
        <taxon>Sordariomycetes</taxon>
        <taxon>Xylariomycetidae</taxon>
        <taxon>Xylariales</taxon>
        <taxon>Xylariaceae</taxon>
        <taxon>Xylaria</taxon>
    </lineage>
</organism>
<sequence length="322" mass="37141">MASREAPRTEVLAEQLGKKTLTVEQADAKTEDARSRIANIESECVKLSCSLLQGRRDSTLENQQLEDLLNQHYLLFSEYYKFFFASLYRTAPPWSKCLASRCRMPGRMWFLCVRLFLRVLGSRLPGSEEILSRFLERTYIHFTTLYNTVPRFRPAWVASLGMTARYRGELETRNSRGLAEAWFTVMRDWFWKLSDMACSVGPLHYHFAVGERRGALDQLLWPANLFSVHLSPMPTSSDGQLYSLRADVGSDSYGVFLPFPNFPYMHCLTNSRRNRVILKAKDNRTTYLDGAITFEHKGRLPLKSRRCAEMAFARFQQGRLGA</sequence>
<protein>
    <submittedName>
        <fullName evidence="1">Uncharacterized protein</fullName>
    </submittedName>
</protein>
<name>A0ACC1P593_9PEZI</name>
<reference evidence="1" key="1">
    <citation type="submission" date="2022-10" db="EMBL/GenBank/DDBJ databases">
        <title>Genome Sequence of Xylaria curta.</title>
        <authorList>
            <person name="Buettner E."/>
        </authorList>
    </citation>
    <scope>NUCLEOTIDE SEQUENCE</scope>
    <source>
        <strain evidence="1">Babe10</strain>
    </source>
</reference>
<evidence type="ECO:0000313" key="1">
    <source>
        <dbReference type="EMBL" id="KAJ2987106.1"/>
    </source>
</evidence>
<dbReference type="Proteomes" id="UP001143856">
    <property type="component" value="Unassembled WGS sequence"/>
</dbReference>
<dbReference type="EMBL" id="JAPDGR010000844">
    <property type="protein sequence ID" value="KAJ2987106.1"/>
    <property type="molecule type" value="Genomic_DNA"/>
</dbReference>
<comment type="caution">
    <text evidence="1">The sequence shown here is derived from an EMBL/GenBank/DDBJ whole genome shotgun (WGS) entry which is preliminary data.</text>
</comment>
<proteinExistence type="predicted"/>
<keyword evidence="2" id="KW-1185">Reference proteome</keyword>
<gene>
    <name evidence="1" type="ORF">NUW58_g4685</name>
</gene>